<dbReference type="Proteomes" id="UP000886520">
    <property type="component" value="Chromosome 24"/>
</dbReference>
<protein>
    <submittedName>
        <fullName evidence="1">Uncharacterized protein</fullName>
    </submittedName>
</protein>
<comment type="caution">
    <text evidence="1">The sequence shown here is derived from an EMBL/GenBank/DDBJ whole genome shotgun (WGS) entry which is preliminary data.</text>
</comment>
<reference evidence="1" key="1">
    <citation type="submission" date="2021-01" db="EMBL/GenBank/DDBJ databases">
        <title>Adiantum capillus-veneris genome.</title>
        <authorList>
            <person name="Fang Y."/>
            <person name="Liao Q."/>
        </authorList>
    </citation>
    <scope>NUCLEOTIDE SEQUENCE</scope>
    <source>
        <strain evidence="1">H3</strain>
        <tissue evidence="1">Leaf</tissue>
    </source>
</reference>
<name>A0A9D4Z392_ADICA</name>
<sequence length="102" mass="11843">MADKCTYFPFIVFKFGSESLIFFRTSSRSGPFVPSSQSTMPATFSIKELFMYYIPDMKRCIQKCLCPCSHVKHPCKTHSIFHETKAFISTDRPIQKKKFNVI</sequence>
<evidence type="ECO:0000313" key="1">
    <source>
        <dbReference type="EMBL" id="KAI5060773.1"/>
    </source>
</evidence>
<evidence type="ECO:0000313" key="2">
    <source>
        <dbReference type="Proteomes" id="UP000886520"/>
    </source>
</evidence>
<dbReference type="EMBL" id="JABFUD020000024">
    <property type="protein sequence ID" value="KAI5060773.1"/>
    <property type="molecule type" value="Genomic_DNA"/>
</dbReference>
<accession>A0A9D4Z392</accession>
<organism evidence="1 2">
    <name type="scientific">Adiantum capillus-veneris</name>
    <name type="common">Maidenhair fern</name>
    <dbReference type="NCBI Taxonomy" id="13818"/>
    <lineage>
        <taxon>Eukaryota</taxon>
        <taxon>Viridiplantae</taxon>
        <taxon>Streptophyta</taxon>
        <taxon>Embryophyta</taxon>
        <taxon>Tracheophyta</taxon>
        <taxon>Polypodiopsida</taxon>
        <taxon>Polypodiidae</taxon>
        <taxon>Polypodiales</taxon>
        <taxon>Pteridineae</taxon>
        <taxon>Pteridaceae</taxon>
        <taxon>Vittarioideae</taxon>
        <taxon>Adiantum</taxon>
    </lineage>
</organism>
<proteinExistence type="predicted"/>
<gene>
    <name evidence="1" type="ORF">GOP47_0025193</name>
</gene>
<keyword evidence="2" id="KW-1185">Reference proteome</keyword>
<dbReference type="AlphaFoldDB" id="A0A9D4Z392"/>